<dbReference type="PROSITE" id="PS52050">
    <property type="entry name" value="WYL"/>
    <property type="match status" value="1"/>
</dbReference>
<protein>
    <submittedName>
        <fullName evidence="2">Putative DNA-binding transcriptional regulator YafY</fullName>
    </submittedName>
</protein>
<organism evidence="2 3">
    <name type="scientific">Bacillus benzoevorans</name>
    <dbReference type="NCBI Taxonomy" id="1456"/>
    <lineage>
        <taxon>Bacteria</taxon>
        <taxon>Bacillati</taxon>
        <taxon>Bacillota</taxon>
        <taxon>Bacilli</taxon>
        <taxon>Bacillales</taxon>
        <taxon>Bacillaceae</taxon>
        <taxon>Bacillus</taxon>
    </lineage>
</organism>
<evidence type="ECO:0000313" key="3">
    <source>
        <dbReference type="Proteomes" id="UP000531594"/>
    </source>
</evidence>
<keyword evidence="3" id="KW-1185">Reference proteome</keyword>
<dbReference type="Pfam" id="PF13280">
    <property type="entry name" value="WYL"/>
    <property type="match status" value="1"/>
</dbReference>
<gene>
    <name evidence="2" type="ORF">HNR53_003090</name>
</gene>
<evidence type="ECO:0000313" key="2">
    <source>
        <dbReference type="EMBL" id="MBB6446431.1"/>
    </source>
</evidence>
<sequence>MQNLLKRSLDESFPVEIIYQSKGNEFSKRRILVKAINETYLKAYCYKKKQARIFKIESILAVATIKEKREQYA</sequence>
<evidence type="ECO:0000259" key="1">
    <source>
        <dbReference type="Pfam" id="PF13280"/>
    </source>
</evidence>
<dbReference type="InterPro" id="IPR026881">
    <property type="entry name" value="WYL_dom"/>
</dbReference>
<feature type="domain" description="WYL" evidence="1">
    <location>
        <begin position="4"/>
        <end position="62"/>
    </location>
</feature>
<comment type="caution">
    <text evidence="2">The sequence shown here is derived from an EMBL/GenBank/DDBJ whole genome shotgun (WGS) entry which is preliminary data.</text>
</comment>
<reference evidence="2 3" key="1">
    <citation type="submission" date="2020-08" db="EMBL/GenBank/DDBJ databases">
        <title>Genomic Encyclopedia of Type Strains, Phase IV (KMG-IV): sequencing the most valuable type-strain genomes for metagenomic binning, comparative biology and taxonomic classification.</title>
        <authorList>
            <person name="Goeker M."/>
        </authorList>
    </citation>
    <scope>NUCLEOTIDE SEQUENCE [LARGE SCALE GENOMIC DNA]</scope>
    <source>
        <strain evidence="2 3">DSM 5391</strain>
    </source>
</reference>
<dbReference type="EMBL" id="JACHGK010000011">
    <property type="protein sequence ID" value="MBB6446431.1"/>
    <property type="molecule type" value="Genomic_DNA"/>
</dbReference>
<name>A0A7X0HTD3_9BACI</name>
<keyword evidence="2" id="KW-0238">DNA-binding</keyword>
<accession>A0A7X0HTD3</accession>
<proteinExistence type="predicted"/>
<dbReference type="RefSeq" id="WP_184527443.1">
    <property type="nucleotide sequence ID" value="NZ_JACHGK010000011.1"/>
</dbReference>
<dbReference type="GO" id="GO:0003677">
    <property type="term" value="F:DNA binding"/>
    <property type="evidence" value="ECO:0007669"/>
    <property type="project" value="UniProtKB-KW"/>
</dbReference>
<dbReference type="Proteomes" id="UP000531594">
    <property type="component" value="Unassembled WGS sequence"/>
</dbReference>
<dbReference type="AlphaFoldDB" id="A0A7X0HTD3"/>